<protein>
    <submittedName>
        <fullName evidence="2">Uncharacterized protein</fullName>
    </submittedName>
</protein>
<dbReference type="InterPro" id="IPR040401">
    <property type="entry name" value="CCDC162"/>
</dbReference>
<gene>
    <name evidence="2" type="primary">LOC102212540</name>
</gene>
<keyword evidence="1" id="KW-1185">Reference proteome</keyword>
<organism evidence="1 2">
    <name type="scientific">Pundamilia nyererei</name>
    <dbReference type="NCBI Taxonomy" id="303518"/>
    <lineage>
        <taxon>Eukaryota</taxon>
        <taxon>Metazoa</taxon>
        <taxon>Chordata</taxon>
        <taxon>Craniata</taxon>
        <taxon>Vertebrata</taxon>
        <taxon>Euteleostomi</taxon>
        <taxon>Actinopterygii</taxon>
        <taxon>Neopterygii</taxon>
        <taxon>Teleostei</taxon>
        <taxon>Neoteleostei</taxon>
        <taxon>Acanthomorphata</taxon>
        <taxon>Ovalentaria</taxon>
        <taxon>Cichlomorphae</taxon>
        <taxon>Cichliformes</taxon>
        <taxon>Cichlidae</taxon>
        <taxon>African cichlids</taxon>
        <taxon>Pseudocrenilabrinae</taxon>
        <taxon>Haplochromini</taxon>
        <taxon>Pundamilia</taxon>
    </lineage>
</organism>
<accession>A0A9Y3RE71</accession>
<name>A0A9Y3RE71_9CICH</name>
<proteinExistence type="predicted"/>
<evidence type="ECO:0000313" key="2">
    <source>
        <dbReference type="RefSeq" id="XP_005736841.2"/>
    </source>
</evidence>
<reference evidence="2" key="1">
    <citation type="submission" date="2025-08" db="UniProtKB">
        <authorList>
            <consortium name="RefSeq"/>
        </authorList>
    </citation>
    <scope>IDENTIFICATION</scope>
</reference>
<sequence length="206" mass="24018">MSDMCAVYKVSSSVKVKQLEAELWSHLSALKAEIEENRGTGSSNAYRKDEAPGKDCGEIAHERQQADGLPLHTVHLEQFMPELESLLAYFCLPYDSGNLKTTADEMELFSMVWREFKTIFRQQEQMKTFPPYDGMDDRESQWGRKSANMAVCKEANWIPFIQVKPRRDPWQQKLFTKLKEKNSVDELLQMQCKFLQVEGQWYIADY</sequence>
<dbReference type="RefSeq" id="XP_005736841.2">
    <property type="nucleotide sequence ID" value="XM_005736784.2"/>
</dbReference>
<dbReference type="PANTHER" id="PTHR33331">
    <property type="entry name" value="COILED-COIL DOMAIN-CONTAINING PROTEIN 162"/>
    <property type="match status" value="1"/>
</dbReference>
<dbReference type="Proteomes" id="UP000695023">
    <property type="component" value="Unplaced"/>
</dbReference>
<dbReference type="GeneID" id="102212540"/>
<dbReference type="AlphaFoldDB" id="A0A9Y3RE71"/>
<dbReference type="PANTHER" id="PTHR33331:SF13">
    <property type="entry name" value="COILED-COIL DOMAIN CONTAINING 162"/>
    <property type="match status" value="1"/>
</dbReference>
<evidence type="ECO:0000313" key="1">
    <source>
        <dbReference type="Proteomes" id="UP000695023"/>
    </source>
</evidence>